<reference evidence="2 3" key="1">
    <citation type="journal article" date="2020" name="Phytopathology">
        <title>Genome Sequence Resources of Colletotrichum truncatum, C. plurivorum, C. musicola, and C. sojae: Four Species Pathogenic to Soybean (Glycine max).</title>
        <authorList>
            <person name="Rogerio F."/>
            <person name="Boufleur T.R."/>
            <person name="Ciampi-Guillardi M."/>
            <person name="Sukno S.A."/>
            <person name="Thon M.R."/>
            <person name="Massola Junior N.S."/>
            <person name="Baroncelli R."/>
        </authorList>
    </citation>
    <scope>NUCLEOTIDE SEQUENCE [LARGE SCALE GENOMIC DNA]</scope>
    <source>
        <strain evidence="2 3">LFN0009</strain>
    </source>
</reference>
<dbReference type="InterPro" id="IPR013087">
    <property type="entry name" value="Znf_C2H2_type"/>
</dbReference>
<organism evidence="2 3">
    <name type="scientific">Colletotrichum sojae</name>
    <dbReference type="NCBI Taxonomy" id="2175907"/>
    <lineage>
        <taxon>Eukaryota</taxon>
        <taxon>Fungi</taxon>
        <taxon>Dikarya</taxon>
        <taxon>Ascomycota</taxon>
        <taxon>Pezizomycotina</taxon>
        <taxon>Sordariomycetes</taxon>
        <taxon>Hypocreomycetidae</taxon>
        <taxon>Glomerellales</taxon>
        <taxon>Glomerellaceae</taxon>
        <taxon>Colletotrichum</taxon>
        <taxon>Colletotrichum orchidearum species complex</taxon>
    </lineage>
</organism>
<dbReference type="Proteomes" id="UP000652219">
    <property type="component" value="Unassembled WGS sequence"/>
</dbReference>
<evidence type="ECO:0000259" key="1">
    <source>
        <dbReference type="PROSITE" id="PS00028"/>
    </source>
</evidence>
<feature type="domain" description="C2H2-type" evidence="1">
    <location>
        <begin position="19"/>
        <end position="40"/>
    </location>
</feature>
<sequence length="301" mass="33462">MTGAMKELAVIELPCAEMCAFCFESFWSAQSFIDHAENCHREEKDPIKLIYMNAIRARLHSQAATLLEKARFDVHNLTAELLDFSEFEELGSFNVPNVTAEPPEFEELNTFDALHFSFPVSNVNALDLTQLATVASPFTLGVPSTVMTIDDQISDQAQGSLLSRTIAPIEIPVQDYQMIQAEPLLAWDSAGTYDLSSSVVPNNTFTPIPALENSLVLSTSSSDTCWTDVYQLRKTSEHHTSSNMLVDSGDIRRTELQPFSELDPSTAVYVTPHRPGFDFSDWSSNGSEVGKLLGERELEKR</sequence>
<evidence type="ECO:0000313" key="3">
    <source>
        <dbReference type="Proteomes" id="UP000652219"/>
    </source>
</evidence>
<comment type="caution">
    <text evidence="2">The sequence shown here is derived from an EMBL/GenBank/DDBJ whole genome shotgun (WGS) entry which is preliminary data.</text>
</comment>
<dbReference type="EMBL" id="WIGN01000551">
    <property type="protein sequence ID" value="KAF6788779.1"/>
    <property type="molecule type" value="Genomic_DNA"/>
</dbReference>
<dbReference type="AlphaFoldDB" id="A0A8H6MIF3"/>
<protein>
    <recommendedName>
        <fullName evidence="1">C2H2-type domain-containing protein</fullName>
    </recommendedName>
</protein>
<keyword evidence="3" id="KW-1185">Reference proteome</keyword>
<dbReference type="PROSITE" id="PS00028">
    <property type="entry name" value="ZINC_FINGER_C2H2_1"/>
    <property type="match status" value="1"/>
</dbReference>
<gene>
    <name evidence="2" type="ORF">CSOJ01_14929</name>
</gene>
<evidence type="ECO:0000313" key="2">
    <source>
        <dbReference type="EMBL" id="KAF6788779.1"/>
    </source>
</evidence>
<proteinExistence type="predicted"/>
<accession>A0A8H6MIF3</accession>
<name>A0A8H6MIF3_9PEZI</name>